<comment type="similarity">
    <text evidence="2">Belongs to the transposase 11 family.</text>
</comment>
<evidence type="ECO:0000256" key="1">
    <source>
        <dbReference type="ARBA" id="ARBA00001968"/>
    </source>
</evidence>
<gene>
    <name evidence="9" type="ORF">H6G97_47610</name>
</gene>
<name>A0ABR8E480_9NOSO</name>
<reference evidence="9 10" key="1">
    <citation type="journal article" date="2020" name="ISME J.">
        <title>Comparative genomics reveals insights into cyanobacterial evolution and habitat adaptation.</title>
        <authorList>
            <person name="Chen M.Y."/>
            <person name="Teng W.K."/>
            <person name="Zhao L."/>
            <person name="Hu C.X."/>
            <person name="Zhou Y.K."/>
            <person name="Han B.P."/>
            <person name="Song L.R."/>
            <person name="Shu W.S."/>
        </authorList>
    </citation>
    <scope>NUCLEOTIDE SEQUENCE [LARGE SCALE GENOMIC DNA]</scope>
    <source>
        <strain evidence="9 10">FACHB-838</strain>
    </source>
</reference>
<keyword evidence="4" id="KW-0479">Metal-binding</keyword>
<protein>
    <submittedName>
        <fullName evidence="9">IS5 family transposase</fullName>
    </submittedName>
</protein>
<evidence type="ECO:0000256" key="2">
    <source>
        <dbReference type="ARBA" id="ARBA00010075"/>
    </source>
</evidence>
<dbReference type="InterPro" id="IPR047959">
    <property type="entry name" value="Transpos_IS5"/>
</dbReference>
<feature type="domain" description="Transposase Helix-turn-helix" evidence="8">
    <location>
        <begin position="31"/>
        <end position="80"/>
    </location>
</feature>
<accession>A0ABR8E480</accession>
<proteinExistence type="inferred from homology"/>
<evidence type="ECO:0000256" key="6">
    <source>
        <dbReference type="ARBA" id="ARBA00023172"/>
    </source>
</evidence>
<evidence type="ECO:0000256" key="4">
    <source>
        <dbReference type="ARBA" id="ARBA00022723"/>
    </source>
</evidence>
<keyword evidence="10" id="KW-1185">Reference proteome</keyword>
<comment type="caution">
    <text evidence="9">The sequence shown here is derived from an EMBL/GenBank/DDBJ whole genome shotgun (WGS) entry which is preliminary data.</text>
</comment>
<dbReference type="Pfam" id="PF13359">
    <property type="entry name" value="DDE_Tnp_4"/>
    <property type="match status" value="1"/>
</dbReference>
<keyword evidence="3" id="KW-0815">Transposition</keyword>
<dbReference type="EMBL" id="JACJSI010000481">
    <property type="protein sequence ID" value="MBD2536537.1"/>
    <property type="molecule type" value="Genomic_DNA"/>
</dbReference>
<sequence length="258" mass="30453">MTGVNRKTFELMVELVLADEQKKKKSGRRPKLIIEDKVLMVIQYWREYRTYYHIGLDWGLSESAVCRIVYKIENILIKSRKFRLPGKKELWKMSSQEDLVVMDVTESPIEKPSRNQKKFFSGKQGEHTLKTQVVIHQKSTAIICLGHGKGRIHDFKLFKNSGIKFGELLKVIADKGYQGINKIHQLSQTPIKKPRGGRLTKEQKKFNRELNRLRITVEHVNRRLKIFKILDYRYRNRHRRFGLRSNLIAGIYNYELAL</sequence>
<keyword evidence="5" id="KW-0238">DNA-binding</keyword>
<dbReference type="Pfam" id="PF13613">
    <property type="entry name" value="HTH_Tnp_4"/>
    <property type="match status" value="1"/>
</dbReference>
<evidence type="ECO:0000256" key="3">
    <source>
        <dbReference type="ARBA" id="ARBA00022578"/>
    </source>
</evidence>
<evidence type="ECO:0000256" key="5">
    <source>
        <dbReference type="ARBA" id="ARBA00023125"/>
    </source>
</evidence>
<keyword evidence="6" id="KW-0233">DNA recombination</keyword>
<evidence type="ECO:0000313" key="9">
    <source>
        <dbReference type="EMBL" id="MBD2536537.1"/>
    </source>
</evidence>
<comment type="cofactor">
    <cofactor evidence="1">
        <name>a divalent metal cation</name>
        <dbReference type="ChEBI" id="CHEBI:60240"/>
    </cofactor>
</comment>
<dbReference type="InterPro" id="IPR027805">
    <property type="entry name" value="Transposase_HTH_dom"/>
</dbReference>
<evidence type="ECO:0000259" key="7">
    <source>
        <dbReference type="Pfam" id="PF13359"/>
    </source>
</evidence>
<dbReference type="NCBIfam" id="NF033581">
    <property type="entry name" value="transpos_IS5_4"/>
    <property type="match status" value="1"/>
</dbReference>
<organism evidence="9 10">
    <name type="scientific">Nostoc flagelliforme FACHB-838</name>
    <dbReference type="NCBI Taxonomy" id="2692904"/>
    <lineage>
        <taxon>Bacteria</taxon>
        <taxon>Bacillati</taxon>
        <taxon>Cyanobacteriota</taxon>
        <taxon>Cyanophyceae</taxon>
        <taxon>Nostocales</taxon>
        <taxon>Nostocaceae</taxon>
        <taxon>Nostoc</taxon>
    </lineage>
</organism>
<evidence type="ECO:0000259" key="8">
    <source>
        <dbReference type="Pfam" id="PF13613"/>
    </source>
</evidence>
<evidence type="ECO:0000313" key="10">
    <source>
        <dbReference type="Proteomes" id="UP000623440"/>
    </source>
</evidence>
<dbReference type="Proteomes" id="UP000623440">
    <property type="component" value="Unassembled WGS sequence"/>
</dbReference>
<feature type="domain" description="DDE Tnp4" evidence="7">
    <location>
        <begin position="102"/>
        <end position="240"/>
    </location>
</feature>
<dbReference type="InterPro" id="IPR027806">
    <property type="entry name" value="HARBI1_dom"/>
</dbReference>